<dbReference type="InterPro" id="IPR000801">
    <property type="entry name" value="Esterase-like"/>
</dbReference>
<feature type="region of interest" description="Disordered" evidence="3">
    <location>
        <begin position="35"/>
        <end position="61"/>
    </location>
</feature>
<name>A0ABW2YGP8_9GAMM</name>
<dbReference type="PANTHER" id="PTHR40841">
    <property type="entry name" value="SIDEROPHORE TRIACETYLFUSARININE C ESTERASE"/>
    <property type="match status" value="1"/>
</dbReference>
<evidence type="ECO:0000313" key="4">
    <source>
        <dbReference type="EMBL" id="MFD0727522.1"/>
    </source>
</evidence>
<feature type="region of interest" description="Disordered" evidence="3">
    <location>
        <begin position="138"/>
        <end position="163"/>
    </location>
</feature>
<dbReference type="InterPro" id="IPR029058">
    <property type="entry name" value="AB_hydrolase_fold"/>
</dbReference>
<accession>A0ABW2YGP8</accession>
<dbReference type="RefSeq" id="WP_386826281.1">
    <property type="nucleotide sequence ID" value="NZ_JBHTIF010000006.1"/>
</dbReference>
<dbReference type="Pfam" id="PF00756">
    <property type="entry name" value="Esterase"/>
    <property type="match status" value="1"/>
</dbReference>
<dbReference type="EMBL" id="JBHTIF010000006">
    <property type="protein sequence ID" value="MFD0727522.1"/>
    <property type="molecule type" value="Genomic_DNA"/>
</dbReference>
<dbReference type="PANTHER" id="PTHR40841:SF2">
    <property type="entry name" value="SIDEROPHORE-DEGRADING ESTERASE (EUROFUNG)"/>
    <property type="match status" value="1"/>
</dbReference>
<sequence length="332" mass="36667">MPPAITRVAAAGALLALGGLAGWWIGRSAPTRPIEAPAPAPGAAAPVSTPRAAPPLSLPNTRVHAVPNTATGRRYEVWVDLPPSYFENDRPYPVVFTTDADYGVPLIRSLRRRIGAKGRNLEDFVLVGLSYGIGEQSMPSKRRDYTPTNPFARPGTQSSNAYSRDDTYGEAAAYRDYIERDVFPLIAMQYRVDMRRKVYVGHSLGGLFGSYVLLTKPSMFSHYILGSPSLWFDRRVMFDVEAAYARRHQDLPADVFLSIGAYETRGSGPRHMGTDMVGDMTRFEQVLQSRRYPGLRIRSEILPGEDHLTVLPRTITHGLLWALPGTGPYTGS</sequence>
<dbReference type="SUPFAM" id="SSF53474">
    <property type="entry name" value="alpha/beta-Hydrolases"/>
    <property type="match status" value="1"/>
</dbReference>
<evidence type="ECO:0000256" key="3">
    <source>
        <dbReference type="SAM" id="MobiDB-lite"/>
    </source>
</evidence>
<organism evidence="4 5">
    <name type="scientific">Lysobacter brunescens</name>
    <dbReference type="NCBI Taxonomy" id="262323"/>
    <lineage>
        <taxon>Bacteria</taxon>
        <taxon>Pseudomonadati</taxon>
        <taxon>Pseudomonadota</taxon>
        <taxon>Gammaproteobacteria</taxon>
        <taxon>Lysobacterales</taxon>
        <taxon>Lysobacteraceae</taxon>
        <taxon>Lysobacter</taxon>
    </lineage>
</organism>
<evidence type="ECO:0000256" key="1">
    <source>
        <dbReference type="ARBA" id="ARBA00005622"/>
    </source>
</evidence>
<evidence type="ECO:0000256" key="2">
    <source>
        <dbReference type="ARBA" id="ARBA00022801"/>
    </source>
</evidence>
<comment type="caution">
    <text evidence="4">The sequence shown here is derived from an EMBL/GenBank/DDBJ whole genome shotgun (WGS) entry which is preliminary data.</text>
</comment>
<protein>
    <submittedName>
        <fullName evidence="4">Alpha/beta hydrolase</fullName>
    </submittedName>
</protein>
<reference evidence="5" key="1">
    <citation type="journal article" date="2019" name="Int. J. Syst. Evol. Microbiol.">
        <title>The Global Catalogue of Microorganisms (GCM) 10K type strain sequencing project: providing services to taxonomists for standard genome sequencing and annotation.</title>
        <authorList>
            <consortium name="The Broad Institute Genomics Platform"/>
            <consortium name="The Broad Institute Genome Sequencing Center for Infectious Disease"/>
            <person name="Wu L."/>
            <person name="Ma J."/>
        </authorList>
    </citation>
    <scope>NUCLEOTIDE SEQUENCE [LARGE SCALE GENOMIC DNA]</scope>
    <source>
        <strain evidence="5">CCUG 55585</strain>
    </source>
</reference>
<proteinExistence type="inferred from homology"/>
<dbReference type="InterPro" id="IPR052558">
    <property type="entry name" value="Siderophore_Hydrolase_D"/>
</dbReference>
<dbReference type="Proteomes" id="UP001597110">
    <property type="component" value="Unassembled WGS sequence"/>
</dbReference>
<dbReference type="Gene3D" id="3.40.50.1820">
    <property type="entry name" value="alpha/beta hydrolase"/>
    <property type="match status" value="1"/>
</dbReference>
<dbReference type="GO" id="GO:0016787">
    <property type="term" value="F:hydrolase activity"/>
    <property type="evidence" value="ECO:0007669"/>
    <property type="project" value="UniProtKB-KW"/>
</dbReference>
<keyword evidence="5" id="KW-1185">Reference proteome</keyword>
<keyword evidence="2 4" id="KW-0378">Hydrolase</keyword>
<comment type="similarity">
    <text evidence="1">Belongs to the esterase D family.</text>
</comment>
<gene>
    <name evidence="4" type="ORF">ACFQ0E_18155</name>
</gene>
<evidence type="ECO:0000313" key="5">
    <source>
        <dbReference type="Proteomes" id="UP001597110"/>
    </source>
</evidence>